<dbReference type="EMBL" id="MW082583">
    <property type="protein sequence ID" value="QPI13752.1"/>
    <property type="molecule type" value="Genomic_DNA"/>
</dbReference>
<dbReference type="Gene3D" id="3.40.50.1000">
    <property type="entry name" value="HAD superfamily/HAD-like"/>
    <property type="match status" value="1"/>
</dbReference>
<dbReference type="SUPFAM" id="SSF56784">
    <property type="entry name" value="HAD-like"/>
    <property type="match status" value="1"/>
</dbReference>
<evidence type="ECO:0000313" key="3">
    <source>
        <dbReference type="Proteomes" id="UP000595016"/>
    </source>
</evidence>
<dbReference type="Pfam" id="PF03767">
    <property type="entry name" value="Acid_phosphat_B"/>
    <property type="match status" value="1"/>
</dbReference>
<dbReference type="InterPro" id="IPR023214">
    <property type="entry name" value="HAD_sf"/>
</dbReference>
<keyword evidence="1" id="KW-0732">Signal</keyword>
<evidence type="ECO:0000256" key="1">
    <source>
        <dbReference type="ARBA" id="ARBA00022729"/>
    </source>
</evidence>
<organism evidence="2 3">
    <name type="scientific">Serratia phage Tsm2</name>
    <dbReference type="NCBI Taxonomy" id="2787014"/>
    <lineage>
        <taxon>Viruses</taxon>
        <taxon>Duplodnaviria</taxon>
        <taxon>Heunggongvirae</taxon>
        <taxon>Uroviricota</taxon>
        <taxon>Caudoviricetes</taxon>
        <taxon>Sarkviridae</taxon>
        <taxon>Otakuvirus</taxon>
        <taxon>Otakuvirus Tsm2</taxon>
    </lineage>
</organism>
<sequence>MTIKIAIIDLDGVMNSISNVRKHLVPVYTDRASYWAEWHKAHVKESINPAAIAHYHILKDAGYRVVFLSNRISTCIATTAVQLHAAGVDPEDAILLRHPNDNRSSGEYKSGVVAHLLCGALYLNKADRVVVMIYDVLDTTLNAIETHPAVKDFKKQGVNIAAVHLTTFTGEAK</sequence>
<protein>
    <recommendedName>
        <fullName evidence="4">Polynucleotide kinase/phosphatase</fullName>
    </recommendedName>
</protein>
<proteinExistence type="predicted"/>
<reference evidence="2 3" key="1">
    <citation type="submission" date="2020-10" db="EMBL/GenBank/DDBJ databases">
        <authorList>
            <person name="Dukhno E.A."/>
            <person name="Kornienko N.O."/>
            <person name="Shybanov S.R."/>
            <person name="Kharina A.V."/>
            <person name="Budzanivska I.G."/>
        </authorList>
    </citation>
    <scope>NUCLEOTIDE SEQUENCE [LARGE SCALE GENOMIC DNA]</scope>
</reference>
<keyword evidence="3" id="KW-1185">Reference proteome</keyword>
<gene>
    <name evidence="2" type="ORF">SIPHO4S_00056</name>
</gene>
<evidence type="ECO:0008006" key="4">
    <source>
        <dbReference type="Google" id="ProtNLM"/>
    </source>
</evidence>
<name>A0A7S9XC48_9CAUD</name>
<dbReference type="Proteomes" id="UP000595016">
    <property type="component" value="Segment"/>
</dbReference>
<dbReference type="InterPro" id="IPR036412">
    <property type="entry name" value="HAD-like_sf"/>
</dbReference>
<accession>A0A7S9XC48</accession>
<evidence type="ECO:0000313" key="2">
    <source>
        <dbReference type="EMBL" id="QPI13752.1"/>
    </source>
</evidence>
<dbReference type="InterPro" id="IPR005519">
    <property type="entry name" value="Acid_phosphat_B-like"/>
</dbReference>